<dbReference type="Gene3D" id="2.60.40.1180">
    <property type="entry name" value="Golgi alpha-mannosidase II"/>
    <property type="match status" value="1"/>
</dbReference>
<dbReference type="InterPro" id="IPR013785">
    <property type="entry name" value="Aldolase_TIM"/>
</dbReference>
<feature type="signal peptide" evidence="6">
    <location>
        <begin position="1"/>
        <end position="23"/>
    </location>
</feature>
<dbReference type="PANTHER" id="PTHR11452">
    <property type="entry name" value="ALPHA-GALACTOSIDASE/ALPHA-N-ACETYLGALACTOSAMINIDASE"/>
    <property type="match status" value="1"/>
</dbReference>
<evidence type="ECO:0000256" key="4">
    <source>
        <dbReference type="ARBA" id="ARBA00023295"/>
    </source>
</evidence>
<comment type="catalytic activity">
    <reaction evidence="5">
        <text>Hydrolysis of terminal, non-reducing alpha-D-galactose residues in alpha-D-galactosides, including galactose oligosaccharides, galactomannans and galactolipids.</text>
        <dbReference type="EC" id="3.2.1.22"/>
    </reaction>
</comment>
<evidence type="ECO:0000256" key="6">
    <source>
        <dbReference type="SAM" id="SignalP"/>
    </source>
</evidence>
<accession>A0ABY6D4B4</accession>
<organism evidence="8 9">
    <name type="scientific">Reichenbachiella carrageenanivorans</name>
    <dbReference type="NCBI Taxonomy" id="2979869"/>
    <lineage>
        <taxon>Bacteria</taxon>
        <taxon>Pseudomonadati</taxon>
        <taxon>Bacteroidota</taxon>
        <taxon>Cytophagia</taxon>
        <taxon>Cytophagales</taxon>
        <taxon>Reichenbachiellaceae</taxon>
        <taxon>Reichenbachiella</taxon>
    </lineage>
</organism>
<dbReference type="PROSITE" id="PS00512">
    <property type="entry name" value="ALPHA_GALACTOSIDASE"/>
    <property type="match status" value="1"/>
</dbReference>
<evidence type="ECO:0000256" key="5">
    <source>
        <dbReference type="RuleBase" id="RU361168"/>
    </source>
</evidence>
<dbReference type="GO" id="GO:0016787">
    <property type="term" value="F:hydrolase activity"/>
    <property type="evidence" value="ECO:0007669"/>
    <property type="project" value="UniProtKB-KW"/>
</dbReference>
<dbReference type="CDD" id="cd14792">
    <property type="entry name" value="GH27"/>
    <property type="match status" value="1"/>
</dbReference>
<sequence length="406" mass="46221">MDNYIFRVQMLMLFCFISVCAIAQKTAQTLAPTPPMGFITWNLFEGNISEDMVKSIADAMVETGMKDAGYEYVIIDDLWQGDRDENGVLHPDYSKFPNGMKALADYVHSKGLKFGIYTDIAPLTCAGEEGSYGYEAIDAQTFAEWGVDYIKCDYCYAPKDIFTAVERYGKFIKEVRKQDKKMVFALCEWGKRSPWLWGESIDAQLWRTTWDLRDTWEHGSYGVRNNGIMECLDIQAHLHEYAKPGHWNDMDMLVVGLYGKGKATSANGAIGCTDTEYEAHMGLWSLLASTLFVTCDIREMNAETQRILMNKEIIAVNQDPLGRQAKRIFKSGVQEFWAKPLKDGGYAIGFLNRDDHDTLEMTLDLSKLKLSQVKARDLWTHTDLGMYQGEISLSVKPHECRVIRIK</sequence>
<dbReference type="PRINTS" id="PR00740">
    <property type="entry name" value="GLHYDRLASE27"/>
</dbReference>
<protein>
    <recommendedName>
        <fullName evidence="5">Alpha-galactosidase</fullName>
        <ecNumber evidence="5">3.2.1.22</ecNumber>
    </recommendedName>
    <alternativeName>
        <fullName evidence="5">Melibiase</fullName>
    </alternativeName>
</protein>
<evidence type="ECO:0000313" key="9">
    <source>
        <dbReference type="Proteomes" id="UP001062165"/>
    </source>
</evidence>
<dbReference type="InterPro" id="IPR041233">
    <property type="entry name" value="Melibiase_C"/>
</dbReference>
<evidence type="ECO:0000256" key="2">
    <source>
        <dbReference type="ARBA" id="ARBA00022729"/>
    </source>
</evidence>
<name>A0ABY6D4B4_9BACT</name>
<feature type="domain" description="Alpha galactosidase C-terminal" evidence="7">
    <location>
        <begin position="334"/>
        <end position="405"/>
    </location>
</feature>
<dbReference type="PANTHER" id="PTHR11452:SF75">
    <property type="entry name" value="ALPHA-GALACTOSIDASE MEL1"/>
    <property type="match status" value="1"/>
</dbReference>
<evidence type="ECO:0000256" key="1">
    <source>
        <dbReference type="ARBA" id="ARBA00009743"/>
    </source>
</evidence>
<evidence type="ECO:0000313" key="8">
    <source>
        <dbReference type="EMBL" id="UXX80981.1"/>
    </source>
</evidence>
<proteinExistence type="inferred from homology"/>
<dbReference type="Gene3D" id="3.20.20.70">
    <property type="entry name" value="Aldolase class I"/>
    <property type="match status" value="1"/>
</dbReference>
<dbReference type="Pfam" id="PF17801">
    <property type="entry name" value="Melibiase_C"/>
    <property type="match status" value="1"/>
</dbReference>
<dbReference type="InterPro" id="IPR017853">
    <property type="entry name" value="GH"/>
</dbReference>
<dbReference type="RefSeq" id="WP_263052710.1">
    <property type="nucleotide sequence ID" value="NZ_CP106735.1"/>
</dbReference>
<feature type="chain" id="PRO_5046840510" description="Alpha-galactosidase" evidence="6">
    <location>
        <begin position="24"/>
        <end position="406"/>
    </location>
</feature>
<keyword evidence="3 5" id="KW-0378">Hydrolase</keyword>
<keyword evidence="2 6" id="KW-0732">Signal</keyword>
<dbReference type="InterPro" id="IPR002241">
    <property type="entry name" value="Glyco_hydro_27"/>
</dbReference>
<gene>
    <name evidence="8" type="ORF">N7E81_07700</name>
</gene>
<evidence type="ECO:0000256" key="3">
    <source>
        <dbReference type="ARBA" id="ARBA00022801"/>
    </source>
</evidence>
<dbReference type="EMBL" id="CP106735">
    <property type="protein sequence ID" value="UXX80981.1"/>
    <property type="molecule type" value="Genomic_DNA"/>
</dbReference>
<dbReference type="SUPFAM" id="SSF51445">
    <property type="entry name" value="(Trans)glycosidases"/>
    <property type="match status" value="1"/>
</dbReference>
<dbReference type="EC" id="3.2.1.22" evidence="5"/>
<dbReference type="InterPro" id="IPR000111">
    <property type="entry name" value="Glyco_hydro_27/36_CS"/>
</dbReference>
<dbReference type="Proteomes" id="UP001062165">
    <property type="component" value="Chromosome"/>
</dbReference>
<evidence type="ECO:0000259" key="7">
    <source>
        <dbReference type="Pfam" id="PF17801"/>
    </source>
</evidence>
<comment type="similarity">
    <text evidence="1 5">Belongs to the glycosyl hydrolase 27 family.</text>
</comment>
<keyword evidence="4 5" id="KW-0326">Glycosidase</keyword>
<dbReference type="InterPro" id="IPR013780">
    <property type="entry name" value="Glyco_hydro_b"/>
</dbReference>
<dbReference type="Pfam" id="PF16499">
    <property type="entry name" value="Melibiase_2"/>
    <property type="match status" value="1"/>
</dbReference>
<keyword evidence="9" id="KW-1185">Reference proteome</keyword>
<dbReference type="SUPFAM" id="SSF51011">
    <property type="entry name" value="Glycosyl hydrolase domain"/>
    <property type="match status" value="1"/>
</dbReference>
<keyword evidence="5" id="KW-1015">Disulfide bond</keyword>
<reference evidence="8" key="1">
    <citation type="submission" date="2022-10" db="EMBL/GenBank/DDBJ databases">
        <title>Comparative genomics and taxonomic characterization of three novel marine species of genus Reichenbachiella exhibiting antioxidant and polysaccharide degradation activities.</title>
        <authorList>
            <person name="Muhammad N."/>
            <person name="Lee Y.-J."/>
            <person name="Ko J."/>
            <person name="Kim S.-G."/>
        </authorList>
    </citation>
    <scope>NUCLEOTIDE SEQUENCE</scope>
    <source>
        <strain evidence="8">Wsw4-B4</strain>
    </source>
</reference>